<protein>
    <submittedName>
        <fullName evidence="3">DUF58 domain-containing protein</fullName>
    </submittedName>
</protein>
<organism evidence="3 4">
    <name type="scientific">Jutongia huaianensis</name>
    <dbReference type="NCBI Taxonomy" id="2763668"/>
    <lineage>
        <taxon>Bacteria</taxon>
        <taxon>Bacillati</taxon>
        <taxon>Bacillota</taxon>
        <taxon>Clostridia</taxon>
        <taxon>Lachnospirales</taxon>
        <taxon>Lachnospiraceae</taxon>
        <taxon>Jutongia</taxon>
    </lineage>
</organism>
<dbReference type="PANTHER" id="PTHR34351">
    <property type="entry name" value="SLR1927 PROTEIN-RELATED"/>
    <property type="match status" value="1"/>
</dbReference>
<reference evidence="3 4" key="1">
    <citation type="submission" date="2020-08" db="EMBL/GenBank/DDBJ databases">
        <title>Genome public.</title>
        <authorList>
            <person name="Liu C."/>
            <person name="Sun Q."/>
        </authorList>
    </citation>
    <scope>NUCLEOTIDE SEQUENCE [LARGE SCALE GENOMIC DNA]</scope>
    <source>
        <strain evidence="3 4">NSJ-37</strain>
    </source>
</reference>
<accession>A0ABR7N105</accession>
<dbReference type="Pfam" id="PF01882">
    <property type="entry name" value="DUF58"/>
    <property type="match status" value="1"/>
</dbReference>
<evidence type="ECO:0000256" key="1">
    <source>
        <dbReference type="SAM" id="Phobius"/>
    </source>
</evidence>
<evidence type="ECO:0000259" key="2">
    <source>
        <dbReference type="Pfam" id="PF01882"/>
    </source>
</evidence>
<feature type="transmembrane region" description="Helical" evidence="1">
    <location>
        <begin position="12"/>
        <end position="31"/>
    </location>
</feature>
<dbReference type="InterPro" id="IPR002881">
    <property type="entry name" value="DUF58"/>
</dbReference>
<keyword evidence="1" id="KW-1133">Transmembrane helix</keyword>
<comment type="caution">
    <text evidence="3">The sequence shown here is derived from an EMBL/GenBank/DDBJ whole genome shotgun (WGS) entry which is preliminary data.</text>
</comment>
<dbReference type="Proteomes" id="UP000606193">
    <property type="component" value="Unassembled WGS sequence"/>
</dbReference>
<dbReference type="EMBL" id="JACRSX010000004">
    <property type="protein sequence ID" value="MBC8561995.1"/>
    <property type="molecule type" value="Genomic_DNA"/>
</dbReference>
<proteinExistence type="predicted"/>
<feature type="domain" description="DUF58" evidence="2">
    <location>
        <begin position="205"/>
        <end position="254"/>
    </location>
</feature>
<sequence length="351" mass="39586">MENKIHLHFRWVHLVGYLLLFLGDLGAFFVLRSYFLLMTAVVIVLVGILSVYGMFYLAGNLQVRLYIYGQNVVLGDETELQVSLLHRVRYFALNCMLAMEAENVFRESKSLWEISMPVQPGGVSKAVLPLKAEYLGKYHISCKEGKLRDLLGIVEAVIPAESYCEITVLPDISGEKGVDTSGFLSGMSESEESREKGHDFSEVHDIREYIPGDKLRDIHWKISAKQGELMVKERISVSGSQMVLRIALSQEKDISELLLQSAGNVAASFVGQNLPVCLLIWNGHRYAFDAFHCSDIEELRRALALILAMPLSVRLNDQQTVYLKNSYPFLRTYLSIENEDSGIQVVMRENG</sequence>
<evidence type="ECO:0000313" key="4">
    <source>
        <dbReference type="Proteomes" id="UP000606193"/>
    </source>
</evidence>
<keyword evidence="1" id="KW-0812">Transmembrane</keyword>
<name>A0ABR7N105_9FIRM</name>
<keyword evidence="4" id="KW-1185">Reference proteome</keyword>
<evidence type="ECO:0000313" key="3">
    <source>
        <dbReference type="EMBL" id="MBC8561995.1"/>
    </source>
</evidence>
<keyword evidence="1" id="KW-0472">Membrane</keyword>
<gene>
    <name evidence="3" type="ORF">H8704_05000</name>
</gene>
<dbReference type="RefSeq" id="WP_118676322.1">
    <property type="nucleotide sequence ID" value="NZ_JACRSX010000004.1"/>
</dbReference>
<feature type="transmembrane region" description="Helical" evidence="1">
    <location>
        <begin position="37"/>
        <end position="58"/>
    </location>
</feature>